<protein>
    <submittedName>
        <fullName evidence="2">DDE_Tnp_1_7 domain-containing protein</fullName>
    </submittedName>
</protein>
<dbReference type="Proteomes" id="UP000050794">
    <property type="component" value="Unassembled WGS sequence"/>
</dbReference>
<evidence type="ECO:0000313" key="2">
    <source>
        <dbReference type="WBParaSite" id="TCNE_0002017601-mRNA-1"/>
    </source>
</evidence>
<evidence type="ECO:0000313" key="1">
    <source>
        <dbReference type="Proteomes" id="UP000050794"/>
    </source>
</evidence>
<dbReference type="WBParaSite" id="TCNE_0002017601-mRNA-1">
    <property type="protein sequence ID" value="TCNE_0002017601-mRNA-1"/>
    <property type="gene ID" value="TCNE_0002017601"/>
</dbReference>
<proteinExistence type="predicted"/>
<sequence length="106" mass="12012">LTDDSTFDVMDDEELTTPIPIPGGTANAKLITYDDDSEEELTDDSEFDVMDDEELTTPVPIPEYQEAVQSDVEGLLHKCPSLWRRLFFESCFRLRLLGSAVLWSSH</sequence>
<organism evidence="1 2">
    <name type="scientific">Toxocara canis</name>
    <name type="common">Canine roundworm</name>
    <dbReference type="NCBI Taxonomy" id="6265"/>
    <lineage>
        <taxon>Eukaryota</taxon>
        <taxon>Metazoa</taxon>
        <taxon>Ecdysozoa</taxon>
        <taxon>Nematoda</taxon>
        <taxon>Chromadorea</taxon>
        <taxon>Rhabditida</taxon>
        <taxon>Spirurina</taxon>
        <taxon>Ascaridomorpha</taxon>
        <taxon>Ascaridoidea</taxon>
        <taxon>Toxocaridae</taxon>
        <taxon>Toxocara</taxon>
    </lineage>
</organism>
<reference evidence="2" key="1">
    <citation type="submission" date="2016-06" db="UniProtKB">
        <authorList>
            <consortium name="WormBaseParasite"/>
        </authorList>
    </citation>
    <scope>IDENTIFICATION</scope>
</reference>
<accession>A0A183VHF2</accession>
<keyword evidence="1" id="KW-1185">Reference proteome</keyword>
<name>A0A183VHF2_TOXCA</name>
<dbReference type="AlphaFoldDB" id="A0A183VHF2"/>